<dbReference type="EMBL" id="CP001114">
    <property type="protein sequence ID" value="ACO45075.1"/>
    <property type="molecule type" value="Genomic_DNA"/>
</dbReference>
<dbReference type="Pfam" id="PF14356">
    <property type="entry name" value="DUF4403"/>
    <property type="match status" value="1"/>
</dbReference>
<keyword evidence="3" id="KW-1185">Reference proteome</keyword>
<dbReference type="KEGG" id="ddr:Deide_02660"/>
<evidence type="ECO:0000313" key="2">
    <source>
        <dbReference type="EMBL" id="ACO45075.1"/>
    </source>
</evidence>
<dbReference type="eggNOG" id="ENOG503353M">
    <property type="taxonomic scope" value="Bacteria"/>
</dbReference>
<feature type="chain" id="PRO_5002905834" description="DUF4403 family protein" evidence="1">
    <location>
        <begin position="21"/>
        <end position="458"/>
    </location>
</feature>
<dbReference type="PaxDb" id="546414-Deide_02660"/>
<dbReference type="HOGENOM" id="CLU_605091_0_0_0"/>
<feature type="signal peptide" evidence="1">
    <location>
        <begin position="1"/>
        <end position="20"/>
    </location>
</feature>
<dbReference type="InterPro" id="IPR025515">
    <property type="entry name" value="DUF4403"/>
</dbReference>
<gene>
    <name evidence="2" type="ordered locus">Deide_02660</name>
</gene>
<evidence type="ECO:0000256" key="1">
    <source>
        <dbReference type="SAM" id="SignalP"/>
    </source>
</evidence>
<dbReference type="AlphaFoldDB" id="C1CZ37"/>
<protein>
    <recommendedName>
        <fullName evidence="4">DUF4403 family protein</fullName>
    </recommendedName>
</protein>
<name>C1CZ37_DEIDV</name>
<proteinExistence type="predicted"/>
<evidence type="ECO:0008006" key="4">
    <source>
        <dbReference type="Google" id="ProtNLM"/>
    </source>
</evidence>
<reference evidence="2 3" key="1">
    <citation type="journal article" date="2009" name="PLoS Genet.">
        <title>Alliance of proteomics and genomics to unravel the specificities of Sahara bacterium Deinococcus deserti.</title>
        <authorList>
            <person name="de Groot A."/>
            <person name="Dulermo R."/>
            <person name="Ortet P."/>
            <person name="Blanchard L."/>
            <person name="Guerin P."/>
            <person name="Fernandez B."/>
            <person name="Vacherie B."/>
            <person name="Dossat C."/>
            <person name="Jolivet E."/>
            <person name="Siguier P."/>
            <person name="Chandler M."/>
            <person name="Barakat M."/>
            <person name="Dedieu A."/>
            <person name="Barbe V."/>
            <person name="Heulin T."/>
            <person name="Sommer S."/>
            <person name="Achouak W."/>
            <person name="Armengaud J."/>
        </authorList>
    </citation>
    <scope>NUCLEOTIDE SEQUENCE [LARGE SCALE GENOMIC DNA]</scope>
    <source>
        <strain evidence="3">DSM 17065 / CIP 109153 / LMG 22923 / VCD115</strain>
    </source>
</reference>
<dbReference type="STRING" id="546414.Deide_02660"/>
<dbReference type="RefSeq" id="WP_012692198.1">
    <property type="nucleotide sequence ID" value="NC_012526.1"/>
</dbReference>
<accession>C1CZ37</accession>
<dbReference type="Proteomes" id="UP000002208">
    <property type="component" value="Chromosome"/>
</dbReference>
<sequence length="458" mass="47579">MRRLLMPALLTGIMSAPAEAVSTLNVPVSVPLSGVQQAANARVPAEFARVDETRSFLGGLVSVALRGTVTRTGHVSVSPSADGQSLLIRVPIRAAFRAEPGGAGSVLARDFGGEATVSLTVTPFVQPDWEAGVKVSGDYAWTDPLSVDLGGGVRVSVQSLVDTQVRAQLDRVTAEVERAVREGAGLKGRAGTLWARAQQPWTLPTPESAYALVQPRTLSVTPFRFTPDALKLTLGAAFDLKAGLGRAPAIPPRPLPPLNVAVALPDRVDLSVPVRLPYPELSAAATKYAATQTFALPVPTSPTLRITGVSVRPAGSALGVTVNVRVDGPLGLRVPATVDVTGTPVLEPGGRVVTLRSVTVRTRREGLTSRVIGWLADARAQAFVSRMARFDLAPKLAQAQAHMQGRLPYSPAPGVTLSGKVGALELTGLQVRPDALVVTAAATGAVRAALNAAALGGR</sequence>
<organism evidence="2 3">
    <name type="scientific">Deinococcus deserti (strain DSM 17065 / CIP 109153 / LMG 22923 / VCD115)</name>
    <dbReference type="NCBI Taxonomy" id="546414"/>
    <lineage>
        <taxon>Bacteria</taxon>
        <taxon>Thermotogati</taxon>
        <taxon>Deinococcota</taxon>
        <taxon>Deinococci</taxon>
        <taxon>Deinococcales</taxon>
        <taxon>Deinococcaceae</taxon>
        <taxon>Deinococcus</taxon>
    </lineage>
</organism>
<dbReference type="OrthoDB" id="67134at2"/>
<keyword evidence="1" id="KW-0732">Signal</keyword>
<evidence type="ECO:0000313" key="3">
    <source>
        <dbReference type="Proteomes" id="UP000002208"/>
    </source>
</evidence>